<dbReference type="SUPFAM" id="SSF46785">
    <property type="entry name" value="Winged helix' DNA-binding domain"/>
    <property type="match status" value="1"/>
</dbReference>
<dbReference type="OrthoDB" id="10292566at2759"/>
<dbReference type="Proteomes" id="UP000663882">
    <property type="component" value="Unassembled WGS sequence"/>
</dbReference>
<accession>A0A813RB26</accession>
<dbReference type="InterPro" id="IPR014892">
    <property type="entry name" value="RPA_C"/>
</dbReference>
<sequence length="167" mass="19085">MLSEDGLKELLEQTIRYQQFQKRVISSKSGAFTDRRVKDTQVRFQEAITQEKIIRILIEHINNQRCSVQLSSQTTDNSTLPIDDVPDVSQIQSLSTPNPNSSEFVHASTSILNYLKTVPPTGASIADIYKQFNQFGEKQVQQAVEYLEQDGQIYSTNDRQRYFAAHI</sequence>
<reference evidence="2" key="1">
    <citation type="submission" date="2021-02" db="EMBL/GenBank/DDBJ databases">
        <authorList>
            <person name="Nowell W R."/>
        </authorList>
    </citation>
    <scope>NUCLEOTIDE SEQUENCE</scope>
</reference>
<dbReference type="EMBL" id="CAJNOO010000060">
    <property type="protein sequence ID" value="CAF0777797.1"/>
    <property type="molecule type" value="Genomic_DNA"/>
</dbReference>
<evidence type="ECO:0000313" key="3">
    <source>
        <dbReference type="Proteomes" id="UP000663882"/>
    </source>
</evidence>
<dbReference type="Gene3D" id="1.10.10.10">
    <property type="entry name" value="Winged helix-like DNA-binding domain superfamily/Winged helix DNA-binding domain"/>
    <property type="match status" value="1"/>
</dbReference>
<comment type="caution">
    <text evidence="2">The sequence shown here is derived from an EMBL/GenBank/DDBJ whole genome shotgun (WGS) entry which is preliminary data.</text>
</comment>
<name>A0A813RB26_9BILA</name>
<evidence type="ECO:0000313" key="2">
    <source>
        <dbReference type="EMBL" id="CAF0777797.1"/>
    </source>
</evidence>
<proteinExistence type="predicted"/>
<protein>
    <recommendedName>
        <fullName evidence="1">Replication protein A C-terminal domain-containing protein</fullName>
    </recommendedName>
</protein>
<dbReference type="Pfam" id="PF08784">
    <property type="entry name" value="RPA_C"/>
    <property type="match status" value="1"/>
</dbReference>
<gene>
    <name evidence="2" type="ORF">RFH988_LOCUS2721</name>
</gene>
<feature type="domain" description="Replication protein A C-terminal" evidence="1">
    <location>
        <begin position="60"/>
        <end position="159"/>
    </location>
</feature>
<dbReference type="InterPro" id="IPR036388">
    <property type="entry name" value="WH-like_DNA-bd_sf"/>
</dbReference>
<dbReference type="InterPro" id="IPR036390">
    <property type="entry name" value="WH_DNA-bd_sf"/>
</dbReference>
<organism evidence="2 3">
    <name type="scientific">Rotaria sordida</name>
    <dbReference type="NCBI Taxonomy" id="392033"/>
    <lineage>
        <taxon>Eukaryota</taxon>
        <taxon>Metazoa</taxon>
        <taxon>Spiralia</taxon>
        <taxon>Gnathifera</taxon>
        <taxon>Rotifera</taxon>
        <taxon>Eurotatoria</taxon>
        <taxon>Bdelloidea</taxon>
        <taxon>Philodinida</taxon>
        <taxon>Philodinidae</taxon>
        <taxon>Rotaria</taxon>
    </lineage>
</organism>
<dbReference type="AlphaFoldDB" id="A0A813RB26"/>
<evidence type="ECO:0000259" key="1">
    <source>
        <dbReference type="Pfam" id="PF08784"/>
    </source>
</evidence>